<dbReference type="Proteomes" id="UP000269412">
    <property type="component" value="Unassembled WGS sequence"/>
</dbReference>
<comment type="caution">
    <text evidence="1">The sequence shown here is derived from an EMBL/GenBank/DDBJ whole genome shotgun (WGS) entry which is preliminary data.</text>
</comment>
<sequence>MSVGNPKKFTLAKDIAKENEKIDSNITRVHKDKSHKIKKELTFSTKNNKSKLA</sequence>
<gene>
    <name evidence="1" type="ORF">CLV91_0602</name>
</gene>
<organism evidence="1 2">
    <name type="scientific">Maribacter vaceletii</name>
    <dbReference type="NCBI Taxonomy" id="1206816"/>
    <lineage>
        <taxon>Bacteria</taxon>
        <taxon>Pseudomonadati</taxon>
        <taxon>Bacteroidota</taxon>
        <taxon>Flavobacteriia</taxon>
        <taxon>Flavobacteriales</taxon>
        <taxon>Flavobacteriaceae</taxon>
        <taxon>Maribacter</taxon>
    </lineage>
</organism>
<protein>
    <submittedName>
        <fullName evidence="1">Uncharacterized protein</fullName>
    </submittedName>
</protein>
<evidence type="ECO:0000313" key="1">
    <source>
        <dbReference type="EMBL" id="RKR14525.1"/>
    </source>
</evidence>
<reference evidence="1 2" key="1">
    <citation type="submission" date="2018-10" db="EMBL/GenBank/DDBJ databases">
        <title>Genomic Encyclopedia of Archaeal and Bacterial Type Strains, Phase II (KMG-II): from individual species to whole genera.</title>
        <authorList>
            <person name="Goeker M."/>
        </authorList>
    </citation>
    <scope>NUCLEOTIDE SEQUENCE [LARGE SCALE GENOMIC DNA]</scope>
    <source>
        <strain evidence="1 2">DSM 25230</strain>
    </source>
</reference>
<dbReference type="AlphaFoldDB" id="A0A495ECC5"/>
<name>A0A495ECC5_9FLAO</name>
<proteinExistence type="predicted"/>
<dbReference type="EMBL" id="RBIQ01000007">
    <property type="protein sequence ID" value="RKR14525.1"/>
    <property type="molecule type" value="Genomic_DNA"/>
</dbReference>
<keyword evidence="2" id="KW-1185">Reference proteome</keyword>
<accession>A0A495ECC5</accession>
<dbReference type="RefSeq" id="WP_170146690.1">
    <property type="nucleotide sequence ID" value="NZ_RBIQ01000007.1"/>
</dbReference>
<evidence type="ECO:0000313" key="2">
    <source>
        <dbReference type="Proteomes" id="UP000269412"/>
    </source>
</evidence>